<dbReference type="PANTHER" id="PTHR30093:SF2">
    <property type="entry name" value="TYPE II SECRETION SYSTEM PROTEIN H"/>
    <property type="match status" value="1"/>
</dbReference>
<evidence type="ECO:0000313" key="3">
    <source>
        <dbReference type="Proteomes" id="UP000435649"/>
    </source>
</evidence>
<accession>A0A844GC84</accession>
<dbReference type="NCBIfam" id="TIGR02532">
    <property type="entry name" value="IV_pilin_GFxxxE"/>
    <property type="match status" value="1"/>
</dbReference>
<dbReference type="Gene3D" id="3.30.700.10">
    <property type="entry name" value="Glycoprotein, Type 4 Pilin"/>
    <property type="match status" value="1"/>
</dbReference>
<keyword evidence="1" id="KW-0812">Transmembrane</keyword>
<comment type="caution">
    <text evidence="2">The sequence shown here is derived from an EMBL/GenBank/DDBJ whole genome shotgun (WGS) entry which is preliminary data.</text>
</comment>
<sequence length="252" mass="27924">MRKRRKKEMKKNPFTLIELLVVIAIIAILAAMLLPALNKARDSARGTQCVNNKKQAILAQAQYAGDFDGFYIGYMQNANNDTAAGLWVAILTNSPSANGTYNVQGGGYIPKASLQCTTIPNMTPFNNWSSTFGMEHSGEWTGDRLNRLGNYIQRKYPGPPEYYTLFPARMTNPSDVLVFADTYRSTTQKGYPRFGYGSLMDNAAVAAAHNSRISVAFGDGHAALHTGEELNSMPYNLRTWYDSNYAVHQLAK</sequence>
<dbReference type="Proteomes" id="UP000435649">
    <property type="component" value="Unassembled WGS sequence"/>
</dbReference>
<organism evidence="2 3">
    <name type="scientific">Victivallis lenta</name>
    <dbReference type="NCBI Taxonomy" id="2606640"/>
    <lineage>
        <taxon>Bacteria</taxon>
        <taxon>Pseudomonadati</taxon>
        <taxon>Lentisphaerota</taxon>
        <taxon>Lentisphaeria</taxon>
        <taxon>Victivallales</taxon>
        <taxon>Victivallaceae</taxon>
        <taxon>Victivallis</taxon>
    </lineage>
</organism>
<dbReference type="PANTHER" id="PTHR30093">
    <property type="entry name" value="GENERAL SECRETION PATHWAY PROTEIN G"/>
    <property type="match status" value="1"/>
</dbReference>
<keyword evidence="1" id="KW-0472">Membrane</keyword>
<dbReference type="EMBL" id="VUNS01000059">
    <property type="protein sequence ID" value="MST99799.1"/>
    <property type="molecule type" value="Genomic_DNA"/>
</dbReference>
<evidence type="ECO:0000256" key="1">
    <source>
        <dbReference type="SAM" id="Phobius"/>
    </source>
</evidence>
<reference evidence="2 3" key="1">
    <citation type="submission" date="2019-08" db="EMBL/GenBank/DDBJ databases">
        <title>In-depth cultivation of the pig gut microbiome towards novel bacterial diversity and tailored functional studies.</title>
        <authorList>
            <person name="Wylensek D."/>
            <person name="Hitch T.C.A."/>
            <person name="Clavel T."/>
        </authorList>
    </citation>
    <scope>NUCLEOTIDE SEQUENCE [LARGE SCALE GENOMIC DNA]</scope>
    <source>
        <strain evidence="2 3">BBE-744-WT-12</strain>
    </source>
</reference>
<name>A0A844GC84_9BACT</name>
<gene>
    <name evidence="2" type="ORF">FYJ85_22475</name>
</gene>
<proteinExistence type="predicted"/>
<dbReference type="SUPFAM" id="SSF54523">
    <property type="entry name" value="Pili subunits"/>
    <property type="match status" value="1"/>
</dbReference>
<keyword evidence="3" id="KW-1185">Reference proteome</keyword>
<dbReference type="AlphaFoldDB" id="A0A844GC84"/>
<evidence type="ECO:0000313" key="2">
    <source>
        <dbReference type="EMBL" id="MST99799.1"/>
    </source>
</evidence>
<protein>
    <submittedName>
        <fullName evidence="2">DUF1559 domain-containing protein</fullName>
    </submittedName>
</protein>
<feature type="transmembrane region" description="Helical" evidence="1">
    <location>
        <begin position="12"/>
        <end position="34"/>
    </location>
</feature>
<dbReference type="InterPro" id="IPR012902">
    <property type="entry name" value="N_methyl_site"/>
</dbReference>
<dbReference type="InterPro" id="IPR045584">
    <property type="entry name" value="Pilin-like"/>
</dbReference>
<keyword evidence="1" id="KW-1133">Transmembrane helix</keyword>